<feature type="signal peptide" evidence="1">
    <location>
        <begin position="1"/>
        <end position="19"/>
    </location>
</feature>
<evidence type="ECO:0008006" key="4">
    <source>
        <dbReference type="Google" id="ProtNLM"/>
    </source>
</evidence>
<gene>
    <name evidence="2" type="ORF">SAMN04487941_2443</name>
</gene>
<feature type="chain" id="PRO_5010351248" description="Fasciclin domain-containing protein" evidence="1">
    <location>
        <begin position="20"/>
        <end position="207"/>
    </location>
</feature>
<dbReference type="AlphaFoldDB" id="A0A1I7J2T0"/>
<organism evidence="2 3">
    <name type="scientific">Pontibacter akesuensis</name>
    <dbReference type="NCBI Taxonomy" id="388950"/>
    <lineage>
        <taxon>Bacteria</taxon>
        <taxon>Pseudomonadati</taxon>
        <taxon>Bacteroidota</taxon>
        <taxon>Cytophagia</taxon>
        <taxon>Cytophagales</taxon>
        <taxon>Hymenobacteraceae</taxon>
        <taxon>Pontibacter</taxon>
    </lineage>
</organism>
<protein>
    <recommendedName>
        <fullName evidence="4">Fasciclin domain-containing protein</fullName>
    </recommendedName>
</protein>
<name>A0A1I7J2T0_9BACT</name>
<proteinExistence type="predicted"/>
<evidence type="ECO:0000256" key="1">
    <source>
        <dbReference type="SAM" id="SignalP"/>
    </source>
</evidence>
<dbReference type="OrthoDB" id="883169at2"/>
<dbReference type="RefSeq" id="WP_068838573.1">
    <property type="nucleotide sequence ID" value="NZ_BMXC01000003.1"/>
</dbReference>
<evidence type="ECO:0000313" key="2">
    <source>
        <dbReference type="EMBL" id="SFU79509.1"/>
    </source>
</evidence>
<dbReference type="Proteomes" id="UP000182491">
    <property type="component" value="Unassembled WGS sequence"/>
</dbReference>
<accession>A0A1I7J2T0</accession>
<keyword evidence="3" id="KW-1185">Reference proteome</keyword>
<dbReference type="EMBL" id="FPCA01000003">
    <property type="protein sequence ID" value="SFU79509.1"/>
    <property type="molecule type" value="Genomic_DNA"/>
</dbReference>
<keyword evidence="1" id="KW-0732">Signal</keyword>
<sequence>MKKKVILLLLVLTGVIPIACCPDPVEGPYNFNLYQLTLLKESFLQRSYPGATENLLQEGDAYAEDTLILSMNFEYLLAQHSASFSLQPAALALSCGDDLVLKELKDKVESITVTSNKPFRGVPAGQPLNSFINAFERSDDKFNKPITLNQLISRINSINGHEFMGSNELSTLAISGKPADAQERTFTVHITYKSNKEDTVETYPITW</sequence>
<reference evidence="3" key="1">
    <citation type="submission" date="2016-10" db="EMBL/GenBank/DDBJ databases">
        <authorList>
            <person name="Varghese N."/>
        </authorList>
    </citation>
    <scope>NUCLEOTIDE SEQUENCE [LARGE SCALE GENOMIC DNA]</scope>
    <source>
        <strain evidence="3">DSM 18820</strain>
    </source>
</reference>
<evidence type="ECO:0000313" key="3">
    <source>
        <dbReference type="Proteomes" id="UP000182491"/>
    </source>
</evidence>